<accession>A0AA43TQQ2</accession>
<evidence type="ECO:0000256" key="4">
    <source>
        <dbReference type="ARBA" id="ARBA00023136"/>
    </source>
</evidence>
<dbReference type="Proteomes" id="UP001161017">
    <property type="component" value="Unassembled WGS sequence"/>
</dbReference>
<feature type="transmembrane region" description="Helical" evidence="6">
    <location>
        <begin position="518"/>
        <end position="535"/>
    </location>
</feature>
<feature type="transmembrane region" description="Helical" evidence="6">
    <location>
        <begin position="579"/>
        <end position="603"/>
    </location>
</feature>
<sequence>MTSGIAFTKRLLEAFLAGMGISTVVSLLVFPITCRQIFFTQSGAFAGSIKATLAAQAAYMETLEREDMFDLRDSQEDVSAGKSHHLLHRHHHSKIHDDRRSLVDIETERLKAAIQAMSELLGKMHQDITFAKREFAYGKLDASDIDSLFKLFRNIVLPLTGIASAAELFERMAHQQGWAQSKQSEDGSIPSSNPEAEAKVKSEKREWNKIMSKLHKPFQVMSAAMNDGLDHSMLVLEMKKSSKSSKSRASVPKTQDDVEAGVLKPGDSGFAEQLSKRTKDFYEARKVFLGEWCYSKGLKLQGTSFANKPDEFPKANEIEYPFFKDPETHKRNQHQLFLILEMEHLLWKTGQAVLALVDYADAKAKDGSMRHKRLIVPSARRCKKWAKAIFSVEDTNTDISPDSAGDGNTGICLGTSFGAQLDPEHLPPANAFQRATDKLRSIGRFLGGREIAIVAFLADTQTFFLQQRLLWAEIMVSIGMTLTAGSGIFGFLGRTAGTVFAMIASFIMWYIVDGKTPGVIVFLFLFTFCEFYLIIKIPRLTIIGVILTVSQVLIIGYELQVRKVGLQQATSNGQPFYPIYLLAPYRLACVAGGMAVAFIWTFIPYPITERSQLRSDLGASLHLLANFYSLVHTTVSSRLRGYEGDITKKTSPGYKLQKAQTSVYAKELVLLAGLKQHSAFTAWEPTFGGRFPKETYDALIAEVQHILNYLALISYASASFSHDPADEPEKAGWIADFGRLVGKLDTTSHEITSVLALCAASVANGTPLPPYLKAPEPYQLSKKLEQLDPTILSATHILEPGYSAFAVMQIASSLVSDDVGRLIE</sequence>
<feature type="region of interest" description="Disordered" evidence="5">
    <location>
        <begin position="179"/>
        <end position="203"/>
    </location>
</feature>
<feature type="transmembrane region" description="Helical" evidence="6">
    <location>
        <begin position="496"/>
        <end position="512"/>
    </location>
</feature>
<evidence type="ECO:0000259" key="8">
    <source>
        <dbReference type="Pfam" id="PF10337"/>
    </source>
</evidence>
<keyword evidence="2 6" id="KW-0812">Transmembrane</keyword>
<proteinExistence type="predicted"/>
<dbReference type="InterPro" id="IPR049453">
    <property type="entry name" value="Memb_transporter_dom"/>
</dbReference>
<dbReference type="PANTHER" id="PTHR37994:SF4">
    <property type="entry name" value="ER TRANSPORTER 6TM N-TERMINAL DOMAIN-CONTAINING PROTEIN-RELATED"/>
    <property type="match status" value="1"/>
</dbReference>
<feature type="region of interest" description="Disordered" evidence="5">
    <location>
        <begin position="241"/>
        <end position="264"/>
    </location>
</feature>
<comment type="subcellular location">
    <subcellularLocation>
        <location evidence="1">Membrane</location>
        <topology evidence="1">Multi-pass membrane protein</topology>
    </subcellularLocation>
</comment>
<feature type="domain" description="Putative ER transporter 6TM N-terminal" evidence="8">
    <location>
        <begin position="5"/>
        <end position="243"/>
    </location>
</feature>
<dbReference type="PANTHER" id="PTHR37994">
    <property type="entry name" value="ARAE_2_N DOMAIN-CONTAINING PROTEIN-RELATED"/>
    <property type="match status" value="1"/>
</dbReference>
<dbReference type="Pfam" id="PF13515">
    <property type="entry name" value="FUSC_2"/>
    <property type="match status" value="1"/>
</dbReference>
<feature type="transmembrane region" description="Helical" evidence="6">
    <location>
        <begin position="12"/>
        <end position="32"/>
    </location>
</feature>
<organism evidence="10 11">
    <name type="scientific">Ramalina farinacea</name>
    <dbReference type="NCBI Taxonomy" id="258253"/>
    <lineage>
        <taxon>Eukaryota</taxon>
        <taxon>Fungi</taxon>
        <taxon>Dikarya</taxon>
        <taxon>Ascomycota</taxon>
        <taxon>Pezizomycotina</taxon>
        <taxon>Lecanoromycetes</taxon>
        <taxon>OSLEUM clade</taxon>
        <taxon>Lecanoromycetidae</taxon>
        <taxon>Lecanorales</taxon>
        <taxon>Lecanorineae</taxon>
        <taxon>Ramalinaceae</taxon>
        <taxon>Ramalina</taxon>
    </lineage>
</organism>
<name>A0AA43TQQ2_9LECA</name>
<dbReference type="Pfam" id="PF10337">
    <property type="entry name" value="ArAE_2_N"/>
    <property type="match status" value="1"/>
</dbReference>
<evidence type="ECO:0000256" key="5">
    <source>
        <dbReference type="SAM" id="MobiDB-lite"/>
    </source>
</evidence>
<dbReference type="InterPro" id="IPR018820">
    <property type="entry name" value="BRE4-related_DUF2421"/>
</dbReference>
<evidence type="ECO:0000313" key="10">
    <source>
        <dbReference type="EMBL" id="MDI1487861.1"/>
    </source>
</evidence>
<evidence type="ECO:0000256" key="1">
    <source>
        <dbReference type="ARBA" id="ARBA00004141"/>
    </source>
</evidence>
<feature type="transmembrane region" description="Helical" evidence="6">
    <location>
        <begin position="469"/>
        <end position="489"/>
    </location>
</feature>
<feature type="domain" description="DUF2421" evidence="7">
    <location>
        <begin position="604"/>
        <end position="775"/>
    </location>
</feature>
<keyword evidence="11" id="KW-1185">Reference proteome</keyword>
<comment type="caution">
    <text evidence="10">The sequence shown here is derived from an EMBL/GenBank/DDBJ whole genome shotgun (WGS) entry which is preliminary data.</text>
</comment>
<dbReference type="AlphaFoldDB" id="A0AA43TQQ2"/>
<gene>
    <name evidence="10" type="ORF">OHK93_007134</name>
</gene>
<evidence type="ECO:0000259" key="9">
    <source>
        <dbReference type="Pfam" id="PF13515"/>
    </source>
</evidence>
<protein>
    <submittedName>
        <fullName evidence="10">Uncharacterized protein</fullName>
    </submittedName>
</protein>
<evidence type="ECO:0000313" key="11">
    <source>
        <dbReference type="Proteomes" id="UP001161017"/>
    </source>
</evidence>
<evidence type="ECO:0000256" key="6">
    <source>
        <dbReference type="SAM" id="Phobius"/>
    </source>
</evidence>
<dbReference type="GO" id="GO:0016020">
    <property type="term" value="C:membrane"/>
    <property type="evidence" value="ECO:0007669"/>
    <property type="project" value="UniProtKB-SubCell"/>
</dbReference>
<evidence type="ECO:0000259" key="7">
    <source>
        <dbReference type="Pfam" id="PF10334"/>
    </source>
</evidence>
<feature type="transmembrane region" description="Helical" evidence="6">
    <location>
        <begin position="542"/>
        <end position="559"/>
    </location>
</feature>
<keyword evidence="4 6" id="KW-0472">Membrane</keyword>
<dbReference type="EMBL" id="JAPUFD010000006">
    <property type="protein sequence ID" value="MDI1487861.1"/>
    <property type="molecule type" value="Genomic_DNA"/>
</dbReference>
<dbReference type="InterPro" id="IPR018823">
    <property type="entry name" value="ArAE_2_N"/>
</dbReference>
<evidence type="ECO:0000256" key="2">
    <source>
        <dbReference type="ARBA" id="ARBA00022692"/>
    </source>
</evidence>
<reference evidence="10" key="1">
    <citation type="journal article" date="2023" name="Genome Biol. Evol.">
        <title>First Whole Genome Sequence and Flow Cytometry Genome Size Data for the Lichen-Forming Fungus Ramalina farinacea (Ascomycota).</title>
        <authorList>
            <person name="Llewellyn T."/>
            <person name="Mian S."/>
            <person name="Hill R."/>
            <person name="Leitch I.J."/>
            <person name="Gaya E."/>
        </authorList>
    </citation>
    <scope>NUCLEOTIDE SEQUENCE</scope>
    <source>
        <strain evidence="10">LIQ254RAFAR</strain>
    </source>
</reference>
<dbReference type="Pfam" id="PF10334">
    <property type="entry name" value="BRE4"/>
    <property type="match status" value="1"/>
</dbReference>
<evidence type="ECO:0000256" key="3">
    <source>
        <dbReference type="ARBA" id="ARBA00022989"/>
    </source>
</evidence>
<keyword evidence="3 6" id="KW-1133">Transmembrane helix</keyword>
<feature type="domain" description="Integral membrane bound transporter" evidence="9">
    <location>
        <begin position="464"/>
        <end position="600"/>
    </location>
</feature>